<dbReference type="InterPro" id="IPR020845">
    <property type="entry name" value="AMP-binding_CS"/>
</dbReference>
<dbReference type="GO" id="GO:0050661">
    <property type="term" value="F:NADP binding"/>
    <property type="evidence" value="ECO:0007669"/>
    <property type="project" value="UniProtKB-UniRule"/>
</dbReference>
<protein>
    <recommendedName>
        <fullName evidence="5">Carboxylic acid reductase</fullName>
        <shortName evidence="5">CAR</shortName>
        <ecNumber evidence="5">1.2.1.-</ecNumber>
    </recommendedName>
    <alternativeName>
        <fullName evidence="5">ATP/NADPH-dependent carboxylic acid reductase</fullName>
    </alternativeName>
</protein>
<dbReference type="InterPro" id="IPR042099">
    <property type="entry name" value="ANL_N_sf"/>
</dbReference>
<dbReference type="PROSITE" id="PS00455">
    <property type="entry name" value="AMP_BINDING"/>
    <property type="match status" value="1"/>
</dbReference>
<dbReference type="Pfam" id="PF00501">
    <property type="entry name" value="AMP-binding"/>
    <property type="match status" value="1"/>
</dbReference>
<dbReference type="SUPFAM" id="SSF56801">
    <property type="entry name" value="Acetyl-CoA synthetase-like"/>
    <property type="match status" value="1"/>
</dbReference>
<keyword evidence="4 5" id="KW-0067">ATP-binding</keyword>
<dbReference type="InterPro" id="IPR013120">
    <property type="entry name" value="FAR_NAD-bd"/>
</dbReference>
<dbReference type="GO" id="GO:0005524">
    <property type="term" value="F:ATP binding"/>
    <property type="evidence" value="ECO:0007669"/>
    <property type="project" value="UniProtKB-UniRule"/>
</dbReference>
<dbReference type="GO" id="GO:0016020">
    <property type="term" value="C:membrane"/>
    <property type="evidence" value="ECO:0007669"/>
    <property type="project" value="TreeGrafter"/>
</dbReference>
<feature type="binding site" evidence="5">
    <location>
        <position position="965"/>
    </location>
    <ligand>
        <name>NADP(+)</name>
        <dbReference type="ChEBI" id="CHEBI:58349"/>
    </ligand>
</feature>
<feature type="binding site" evidence="5">
    <location>
        <begin position="420"/>
        <end position="421"/>
    </location>
    <ligand>
        <name>AMP</name>
        <dbReference type="ChEBI" id="CHEBI:456215"/>
    </ligand>
</feature>
<feature type="binding site" evidence="5">
    <location>
        <position position="425"/>
    </location>
    <ligand>
        <name>AMP</name>
        <dbReference type="ChEBI" id="CHEBI:456215"/>
    </ligand>
</feature>
<comment type="cofactor">
    <cofactor evidence="5">
        <name>pantetheine 4'-phosphate</name>
        <dbReference type="ChEBI" id="CHEBI:47942"/>
    </cofactor>
    <text evidence="5">Binds 1 phosphopantetheine covalently.</text>
</comment>
<keyword evidence="2 5" id="KW-0597">Phosphoprotein</keyword>
<dbReference type="Proteomes" id="UP000199623">
    <property type="component" value="Unassembled WGS sequence"/>
</dbReference>
<dbReference type="NCBIfam" id="NF041592">
    <property type="entry name" value="carboxyl_red"/>
    <property type="match status" value="1"/>
</dbReference>
<proteinExistence type="inferred from homology"/>
<dbReference type="PANTHER" id="PTHR43272">
    <property type="entry name" value="LONG-CHAIN-FATTY-ACID--COA LIGASE"/>
    <property type="match status" value="1"/>
</dbReference>
<evidence type="ECO:0000256" key="4">
    <source>
        <dbReference type="ARBA" id="ARBA00022840"/>
    </source>
</evidence>
<feature type="binding site" evidence="5">
    <location>
        <position position="988"/>
    </location>
    <ligand>
        <name>NADP(+)</name>
        <dbReference type="ChEBI" id="CHEBI:58349"/>
    </ligand>
</feature>
<dbReference type="InterPro" id="IPR036291">
    <property type="entry name" value="NAD(P)-bd_dom_sf"/>
</dbReference>
<feature type="binding site" evidence="5">
    <location>
        <position position="925"/>
    </location>
    <ligand>
        <name>NADP(+)</name>
        <dbReference type="ChEBI" id="CHEBI:58349"/>
    </ligand>
</feature>
<dbReference type="STRING" id="200378.SAMN05216553_101669"/>
<evidence type="ECO:0000256" key="1">
    <source>
        <dbReference type="ARBA" id="ARBA00022450"/>
    </source>
</evidence>
<dbReference type="GO" id="GO:0031177">
    <property type="term" value="F:phosphopantetheine binding"/>
    <property type="evidence" value="ECO:0007669"/>
    <property type="project" value="UniProtKB-UniRule"/>
</dbReference>
<dbReference type="SUPFAM" id="SSF51735">
    <property type="entry name" value="NAD(P)-binding Rossmann-fold domains"/>
    <property type="match status" value="1"/>
</dbReference>
<evidence type="ECO:0000256" key="3">
    <source>
        <dbReference type="ARBA" id="ARBA00022741"/>
    </source>
</evidence>
<dbReference type="InterPro" id="IPR000873">
    <property type="entry name" value="AMP-dep_synth/lig_dom"/>
</dbReference>
<comment type="catalytic activity">
    <reaction evidence="5">
        <text>a carboxylate + ATP + NADPH + H(+) = an aldehyde + AMP + diphosphate + NADP(+)</text>
        <dbReference type="Rhea" id="RHEA:50916"/>
        <dbReference type="ChEBI" id="CHEBI:15378"/>
        <dbReference type="ChEBI" id="CHEBI:17478"/>
        <dbReference type="ChEBI" id="CHEBI:29067"/>
        <dbReference type="ChEBI" id="CHEBI:30616"/>
        <dbReference type="ChEBI" id="CHEBI:33019"/>
        <dbReference type="ChEBI" id="CHEBI:57783"/>
        <dbReference type="ChEBI" id="CHEBI:58349"/>
        <dbReference type="ChEBI" id="CHEBI:456215"/>
    </reaction>
</comment>
<dbReference type="InterPro" id="IPR010080">
    <property type="entry name" value="Thioester_reductase-like_dom"/>
</dbReference>
<dbReference type="AlphaFoldDB" id="A0A1G7L4S3"/>
<evidence type="ECO:0000256" key="5">
    <source>
        <dbReference type="HAMAP-Rule" id="MF_02247"/>
    </source>
</evidence>
<feature type="binding site" evidence="5">
    <location>
        <begin position="792"/>
        <end position="795"/>
    </location>
    <ligand>
        <name>NADP(+)</name>
        <dbReference type="ChEBI" id="CHEBI:58349"/>
    </ligand>
</feature>
<feature type="modified residue" description="O-(pantetheine 4'-phosphoryl)serine" evidence="5">
    <location>
        <position position="693"/>
    </location>
</feature>
<dbReference type="GO" id="GO:0016620">
    <property type="term" value="F:oxidoreductase activity, acting on the aldehyde or oxo group of donors, NAD or NADP as acceptor"/>
    <property type="evidence" value="ECO:0007669"/>
    <property type="project" value="UniProtKB-UniRule"/>
</dbReference>
<keyword evidence="8" id="KW-1185">Reference proteome</keyword>
<dbReference type="EC" id="1.2.1.-" evidence="5"/>
<organism evidence="7 8">
    <name type="scientific">Lentzea fradiae</name>
    <dbReference type="NCBI Taxonomy" id="200378"/>
    <lineage>
        <taxon>Bacteria</taxon>
        <taxon>Bacillati</taxon>
        <taxon>Actinomycetota</taxon>
        <taxon>Actinomycetes</taxon>
        <taxon>Pseudonocardiales</taxon>
        <taxon>Pseudonocardiaceae</taxon>
        <taxon>Lentzea</taxon>
    </lineage>
</organism>
<comment type="similarity">
    <text evidence="5">Belongs to the ATP-dependent AMP-binding enzyme family. Carboxylic acid reductase subfamily.</text>
</comment>
<dbReference type="Gene3D" id="3.40.50.12780">
    <property type="entry name" value="N-terminal domain of ligase-like"/>
    <property type="match status" value="1"/>
</dbReference>
<dbReference type="Gene3D" id="1.10.1200.10">
    <property type="entry name" value="ACP-like"/>
    <property type="match status" value="1"/>
</dbReference>
<dbReference type="GO" id="GO:0004467">
    <property type="term" value="F:long-chain fatty acid-CoA ligase activity"/>
    <property type="evidence" value="ECO:0007669"/>
    <property type="project" value="TreeGrafter"/>
</dbReference>
<feature type="binding site" evidence="5">
    <location>
        <position position="819"/>
    </location>
    <ligand>
        <name>NADP(+)</name>
        <dbReference type="ChEBI" id="CHEBI:58349"/>
    </ligand>
</feature>
<evidence type="ECO:0000313" key="8">
    <source>
        <dbReference type="Proteomes" id="UP000199623"/>
    </source>
</evidence>
<dbReference type="InterPro" id="IPR036736">
    <property type="entry name" value="ACP-like_sf"/>
</dbReference>
<dbReference type="InterPro" id="IPR046407">
    <property type="entry name" value="CAR"/>
</dbReference>
<feature type="binding site" evidence="5">
    <location>
        <position position="498"/>
    </location>
    <ligand>
        <name>AMP</name>
        <dbReference type="ChEBI" id="CHEBI:456215"/>
    </ligand>
</feature>
<feature type="binding site" evidence="5">
    <location>
        <position position="399"/>
    </location>
    <ligand>
        <name>AMP</name>
        <dbReference type="ChEBI" id="CHEBI:456215"/>
    </ligand>
</feature>
<evidence type="ECO:0000259" key="6">
    <source>
        <dbReference type="PROSITE" id="PS50075"/>
    </source>
</evidence>
<accession>A0A1G7L4S3</accession>
<comment type="domain">
    <text evidence="5">The N-terminal domain likely catalyzes substrate activation by formation of an initial acyl-AMP intermediate, the central region contains the phosphopantetheine attachment site, and the C-terminal domain catalyzes the reduction by NADPH of the intermediate thioester formed from the attack of the phosphopantetheine thiol at the carbonyl carbon of acyl-AMP.</text>
</comment>
<feature type="binding site" evidence="5">
    <location>
        <position position="519"/>
    </location>
    <ligand>
        <name>AMP</name>
        <dbReference type="ChEBI" id="CHEBI:456215"/>
    </ligand>
</feature>
<dbReference type="Gene3D" id="3.40.50.720">
    <property type="entry name" value="NAD(P)-binding Rossmann-like Domain"/>
    <property type="match status" value="1"/>
</dbReference>
<feature type="binding site" evidence="5">
    <location>
        <position position="308"/>
    </location>
    <ligand>
        <name>AMP</name>
        <dbReference type="ChEBI" id="CHEBI:456215"/>
    </ligand>
</feature>
<evidence type="ECO:0000256" key="2">
    <source>
        <dbReference type="ARBA" id="ARBA00022553"/>
    </source>
</evidence>
<evidence type="ECO:0000313" key="7">
    <source>
        <dbReference type="EMBL" id="SDF44391.1"/>
    </source>
</evidence>
<dbReference type="EMBL" id="FNCC01000001">
    <property type="protein sequence ID" value="SDF44391.1"/>
    <property type="molecule type" value="Genomic_DNA"/>
</dbReference>
<feature type="binding site" evidence="5">
    <location>
        <position position="961"/>
    </location>
    <ligand>
        <name>NADP(+)</name>
        <dbReference type="ChEBI" id="CHEBI:58349"/>
    </ligand>
</feature>
<dbReference type="PANTHER" id="PTHR43272:SF33">
    <property type="entry name" value="AMP-BINDING DOMAIN-CONTAINING PROTEIN-RELATED"/>
    <property type="match status" value="1"/>
</dbReference>
<dbReference type="HAMAP" id="MF_02247">
    <property type="entry name" value="Carbox_acid_reduct"/>
    <property type="match status" value="1"/>
</dbReference>
<dbReference type="Pfam" id="PF00550">
    <property type="entry name" value="PP-binding"/>
    <property type="match status" value="1"/>
</dbReference>
<dbReference type="NCBIfam" id="TIGR01746">
    <property type="entry name" value="Thioester-redct"/>
    <property type="match status" value="1"/>
</dbReference>
<feature type="binding site" evidence="5">
    <location>
        <position position="829"/>
    </location>
    <ligand>
        <name>NADP(+)</name>
        <dbReference type="ChEBI" id="CHEBI:58349"/>
    </ligand>
</feature>
<sequence>MKKCASDYRTDVVTTVSVDPAGTRETDLVEALFANEPGLRALVPDPVITEAVREPGLALGTTVERLMTGYADRPAVAVREVETVTDPATGRRTRRLLPGFVTRSYGELWADAGAVAAEWAARGVRAGDFVATIGFTSSEYQTVDLAAVRLGAVTVPLQPNAPVAQLHEILAESRPLILATSLEYLPKAAELLRKADGARFALVFDVRADVSDEQDACAEFEEALAGTGIEVTTFAQVLDQGRTRPAPPVHVPEAGEDPMATLIYTSGSTGSPKGAIYTQQGVRRLWLGGKPGGAAFPVLTMSYMPMSHAFGRTIISGTFGRGGTVHFSARSDLSTLFEDISLARPTQLMAVPRIFDMLFQEYQRLLGLRAGEPDLDAAVKEDLRTRVLGGRIVEALVGSAPISAEMKRFAEECLGGPLTEGYGSTEFGTVLRNGKLMRPPVIDYRLVDVPELGYFHTDRPHPRGELLLKAESMFPGYYLRPELTASVFDEDGFYRTGDIMALTGPDQFAYVSRRNNVQKLSQGEFVALSKLEAEYTTDPLIRQIYVYGSSERAHLLAVIVPSEAALREAGDAEALRPRLVEALRRTAARAGFEPYEIPRGFLIETEPFSAENGLLSDVRKLLLPRLRERYGERLEALYAELARGETDELRALRQGGPDQPVEETVARAARAMLGCSPSELESEARFTELGGDSLSAVSFASLLSEIYRIEVPVGVLLGPSSTLRAIAAYVAAQRESGDVRPTFASVHGVGATEVRAADLTLDRFLDREVVAAASTLPHPSGPPRVVLLTGATGYLGRFLCLDWLERLSRTGGKLVCVVRGADDKAARERLDATFDTGDATLLALYHDLAEEHLEVLAGDLAEPSLGLDERTWQRLAAEVDAIVHPGALVNHVLPYEHLFGPNVVGTAELIRLAITGRIKPFTNISTVGVGSQVPPGEFTETADVRTMGAVRHRNGDYANGYSLSKWAGEVLLREAHEQCGLPVTVLRSDMILTHSHFTGQLNVPDMFTRLVLSLVTTGLAPKTFYRSADGTPPRAHYDGLPVDFIAEAVNVLGTREVEGHRTYHVFNPHDDGISLDTFVDWLVEAGHPITRIEDYDEWFRRFESALRELPESLRQHSLLPLLHSYRTPAEPEGDDAARPRQFREAVRQEKLGESGEIPGITRELVLKYVSDLRQLRLL</sequence>
<feature type="binding site" evidence="5">
    <location>
        <begin position="885"/>
        <end position="887"/>
    </location>
    <ligand>
        <name>NADP(+)</name>
        <dbReference type="ChEBI" id="CHEBI:58349"/>
    </ligand>
</feature>
<comment type="caution">
    <text evidence="5">Lacks conserved residue(s) required for the propagation of feature annotation.</text>
</comment>
<feature type="binding site" evidence="5">
    <location>
        <position position="620"/>
    </location>
    <ligand>
        <name>AMP</name>
        <dbReference type="ChEBI" id="CHEBI:456215"/>
    </ligand>
</feature>
<keyword evidence="5" id="KW-0560">Oxidoreductase</keyword>
<feature type="domain" description="Carrier" evidence="6">
    <location>
        <begin position="659"/>
        <end position="734"/>
    </location>
</feature>
<dbReference type="CDD" id="cd05235">
    <property type="entry name" value="SDR_e1"/>
    <property type="match status" value="1"/>
</dbReference>
<reference evidence="8" key="1">
    <citation type="submission" date="2016-10" db="EMBL/GenBank/DDBJ databases">
        <authorList>
            <person name="Varghese N."/>
            <person name="Submissions S."/>
        </authorList>
    </citation>
    <scope>NUCLEOTIDE SEQUENCE [LARGE SCALE GENOMIC DNA]</scope>
    <source>
        <strain evidence="8">CGMCC 4.3506</strain>
    </source>
</reference>
<gene>
    <name evidence="5" type="primary">car</name>
    <name evidence="7" type="ORF">SAMN05216553_101669</name>
</gene>
<keyword evidence="5" id="KW-0521">NADP</keyword>
<dbReference type="InterPro" id="IPR020806">
    <property type="entry name" value="PKS_PP-bd"/>
</dbReference>
<dbReference type="SMART" id="SM00823">
    <property type="entry name" value="PKS_PP"/>
    <property type="match status" value="1"/>
</dbReference>
<dbReference type="Pfam" id="PF07993">
    <property type="entry name" value="NAD_binding_4"/>
    <property type="match status" value="1"/>
</dbReference>
<keyword evidence="1 5" id="KW-0596">Phosphopantetheine</keyword>
<dbReference type="InterPro" id="IPR009081">
    <property type="entry name" value="PP-bd_ACP"/>
</dbReference>
<dbReference type="SUPFAM" id="SSF47336">
    <property type="entry name" value="ACP-like"/>
    <property type="match status" value="1"/>
</dbReference>
<name>A0A1G7L4S3_9PSEU</name>
<keyword evidence="3 5" id="KW-0547">Nucleotide-binding</keyword>
<dbReference type="PROSITE" id="PS50075">
    <property type="entry name" value="CARRIER"/>
    <property type="match status" value="1"/>
</dbReference>
<keyword evidence="7" id="KW-0436">Ligase</keyword>
<comment type="function">
    <text evidence="5">Catalyzes the ATP- and NADPH-dependent reduction of carboxylic acids to the corresponding aldehydes.</text>
</comment>